<comment type="caution">
    <text evidence="4">The sequence shown here is derived from an EMBL/GenBank/DDBJ whole genome shotgun (WGS) entry which is preliminary data.</text>
</comment>
<dbReference type="AlphaFoldDB" id="D6SKS0"/>
<dbReference type="Gene3D" id="1.25.40.10">
    <property type="entry name" value="Tetratricopeptide repeat domain"/>
    <property type="match status" value="3"/>
</dbReference>
<dbReference type="Proteomes" id="UP000005496">
    <property type="component" value="Unassembled WGS sequence"/>
</dbReference>
<feature type="repeat" description="TPR" evidence="3">
    <location>
        <begin position="337"/>
        <end position="370"/>
    </location>
</feature>
<feature type="repeat" description="TPR" evidence="3">
    <location>
        <begin position="712"/>
        <end position="745"/>
    </location>
</feature>
<feature type="repeat" description="TPR" evidence="3">
    <location>
        <begin position="439"/>
        <end position="472"/>
    </location>
</feature>
<feature type="repeat" description="TPR" evidence="3">
    <location>
        <begin position="62"/>
        <end position="95"/>
    </location>
</feature>
<gene>
    <name evidence="4" type="ORF">Dthio_PD2695</name>
</gene>
<dbReference type="InterPro" id="IPR019734">
    <property type="entry name" value="TPR_rpt"/>
</dbReference>
<evidence type="ECO:0000256" key="2">
    <source>
        <dbReference type="ARBA" id="ARBA00022803"/>
    </source>
</evidence>
<dbReference type="RefSeq" id="WP_008868413.1">
    <property type="nucleotide sequence ID" value="NZ_ACJN02000001.1"/>
</dbReference>
<dbReference type="SUPFAM" id="SSF48452">
    <property type="entry name" value="TPR-like"/>
    <property type="match status" value="3"/>
</dbReference>
<organism evidence="4 5">
    <name type="scientific">Desulfonatronospira thiodismutans ASO3-1</name>
    <dbReference type="NCBI Taxonomy" id="555779"/>
    <lineage>
        <taxon>Bacteria</taxon>
        <taxon>Pseudomonadati</taxon>
        <taxon>Thermodesulfobacteriota</taxon>
        <taxon>Desulfovibrionia</taxon>
        <taxon>Desulfovibrionales</taxon>
        <taxon>Desulfonatronovibrionaceae</taxon>
        <taxon>Desulfonatronospira</taxon>
    </lineage>
</organism>
<dbReference type="InterPro" id="IPR011990">
    <property type="entry name" value="TPR-like_helical_dom_sf"/>
</dbReference>
<evidence type="ECO:0000313" key="4">
    <source>
        <dbReference type="EMBL" id="EFI35281.1"/>
    </source>
</evidence>
<dbReference type="Pfam" id="PF13432">
    <property type="entry name" value="TPR_16"/>
    <property type="match status" value="4"/>
</dbReference>
<sequence length="794" mass="88623">MSRNIFCLSVWVLAFFLLTGCSNPEERRDAYYQKAVTHFEGERYSLAEVEIRNALRIDPDFAKAQLLLGRVYFVQKNWRSSYAALNSAVDLDPDLLEAHLYLGRIYHMAGESEQAEEKARLVLERDPGNADAGIIMATVMIRQGELEAGRMSLEEIIAAHPDREEPYILLSRVLAGQNLAGNAVDVLSAGLEVLPDNRTLMLAMAGVFESVQDYCGAEEEYRRIVAHDPGNGDMHLMLVHFFQRTGQVDEAMKEFQSLMLARPDDNRSYLGLGAMYMEESRFQDAVQVLEQGRAYLGGDYDLSFALAETYLDMGDVPAARAMLHEEIKRDPEHLRALDAGKYLAGIYYDQGDLDKAAHQLDMVLRRNPDDVHARTMQGRIFLARGEPAMAVQTLRRAYREERDDPEIPLLLARAHFQNNEPLMAVEYLRGVSRSSPGYARARQELAEHHLGQGDHLRALQEIDRVLSADPGNMPARIQRGDVLAMKGDASLAAEEYSLLLQDEEWAGTGHYKLGVLEASRGNFALAHSHLEKALARSPLNQQVLQARVMVDLSQNRVEEAGTYVQELRAEHPGEAFLALLHGDVYLAGQDPVMAREMFALAASMEPEWMVPWTRKATLDAEAKNWKPGIAALEKALLLEPESIQVGFMLGTFYEQAGQKDMAEKQYAAILERDPGFWPAANNLAFMYASSSEEQKLQKALELASKAAKSNHPQALDTLGWTHYRLGNLDMALEKLDLARQGDPQNLDIAYHLAVVLAEIGDRVGALGVLEQAMSSPGADGVSARMLELRQELDM</sequence>
<keyword evidence="5" id="KW-1185">Reference proteome</keyword>
<dbReference type="PROSITE" id="PS50005">
    <property type="entry name" value="TPR"/>
    <property type="match status" value="5"/>
</dbReference>
<dbReference type="PROSITE" id="PS51257">
    <property type="entry name" value="PROKAR_LIPOPROTEIN"/>
    <property type="match status" value="1"/>
</dbReference>
<name>D6SKS0_9BACT</name>
<dbReference type="eggNOG" id="COG0457">
    <property type="taxonomic scope" value="Bacteria"/>
</dbReference>
<evidence type="ECO:0000256" key="1">
    <source>
        <dbReference type="ARBA" id="ARBA00022737"/>
    </source>
</evidence>
<keyword evidence="1" id="KW-0677">Repeat</keyword>
<protein>
    <submittedName>
        <fullName evidence="4">Tetratricopeptide TPR_2 repeat protein</fullName>
    </submittedName>
</protein>
<evidence type="ECO:0000313" key="5">
    <source>
        <dbReference type="Proteomes" id="UP000005496"/>
    </source>
</evidence>
<keyword evidence="2 3" id="KW-0802">TPR repeat</keyword>
<dbReference type="PANTHER" id="PTHR45586:SF1">
    <property type="entry name" value="LIPOPOLYSACCHARIDE ASSEMBLY PROTEIN B"/>
    <property type="match status" value="1"/>
</dbReference>
<dbReference type="SMART" id="SM00028">
    <property type="entry name" value="TPR"/>
    <property type="match status" value="12"/>
</dbReference>
<dbReference type="EMBL" id="ACJN02000001">
    <property type="protein sequence ID" value="EFI35281.1"/>
    <property type="molecule type" value="Genomic_DNA"/>
</dbReference>
<dbReference type="Pfam" id="PF14559">
    <property type="entry name" value="TPR_19"/>
    <property type="match status" value="2"/>
</dbReference>
<feature type="repeat" description="TPR" evidence="3">
    <location>
        <begin position="96"/>
        <end position="129"/>
    </location>
</feature>
<proteinExistence type="predicted"/>
<accession>D6SKS0</accession>
<evidence type="ECO:0000256" key="3">
    <source>
        <dbReference type="PROSITE-ProRule" id="PRU00339"/>
    </source>
</evidence>
<dbReference type="PANTHER" id="PTHR45586">
    <property type="entry name" value="TPR REPEAT-CONTAINING PROTEIN PA4667"/>
    <property type="match status" value="1"/>
</dbReference>
<reference evidence="4" key="1">
    <citation type="submission" date="2010-05" db="EMBL/GenBank/DDBJ databases">
        <title>The draft genome of Desulfonatronospira thiodismutans ASO3-1.</title>
        <authorList>
            <consortium name="US DOE Joint Genome Institute (JGI-PGF)"/>
            <person name="Lucas S."/>
            <person name="Copeland A."/>
            <person name="Lapidus A."/>
            <person name="Cheng J.-F."/>
            <person name="Bruce D."/>
            <person name="Goodwin L."/>
            <person name="Pitluck S."/>
            <person name="Chertkov O."/>
            <person name="Brettin T."/>
            <person name="Detter J.C."/>
            <person name="Han C."/>
            <person name="Land M.L."/>
            <person name="Hauser L."/>
            <person name="Kyrpides N."/>
            <person name="Mikhailova N."/>
            <person name="Muyzer G."/>
            <person name="Woyke T."/>
        </authorList>
    </citation>
    <scope>NUCLEOTIDE SEQUENCE [LARGE SCALE GENOMIC DNA]</scope>
    <source>
        <strain evidence="4">ASO3-1</strain>
    </source>
</reference>
<dbReference type="InterPro" id="IPR051012">
    <property type="entry name" value="CellSynth/LPSAsmb/PSIAsmb"/>
</dbReference>